<evidence type="ECO:0000256" key="6">
    <source>
        <dbReference type="ARBA" id="ARBA00023136"/>
    </source>
</evidence>
<keyword evidence="15" id="KW-1185">Reference proteome</keyword>
<keyword evidence="2" id="KW-1003">Cell membrane</keyword>
<dbReference type="AlphaFoldDB" id="A0A1Z4BMY4"/>
<evidence type="ECO:0000256" key="12">
    <source>
        <dbReference type="SAM" id="Phobius"/>
    </source>
</evidence>
<name>A0A1Z4BMY4_9FLAO</name>
<evidence type="ECO:0000259" key="13">
    <source>
        <dbReference type="PROSITE" id="PS50198"/>
    </source>
</evidence>
<evidence type="ECO:0000256" key="10">
    <source>
        <dbReference type="ARBA" id="ARBA00042775"/>
    </source>
</evidence>
<dbReference type="PANTHER" id="PTHR47529">
    <property type="entry name" value="PEPTIDYL-PROLYL CIS-TRANS ISOMERASE D"/>
    <property type="match status" value="1"/>
</dbReference>
<comment type="similarity">
    <text evidence="8">Belongs to the PpiD chaperone family.</text>
</comment>
<dbReference type="Pfam" id="PF13616">
    <property type="entry name" value="Rotamase_3"/>
    <property type="match status" value="1"/>
</dbReference>
<dbReference type="Gene3D" id="3.10.50.40">
    <property type="match status" value="2"/>
</dbReference>
<reference evidence="15" key="1">
    <citation type="submission" date="2017-06" db="EMBL/GenBank/DDBJ databases">
        <title>Complete genome sequence of Capnocytophaga sp. KCOM 1579 (=ChDC OS43) isolated from a human refractory periapical abscess lesion.</title>
        <authorList>
            <person name="Kook J.-K."/>
            <person name="Park S.-N."/>
            <person name="Lim Y.K."/>
            <person name="Roh H."/>
        </authorList>
    </citation>
    <scope>NUCLEOTIDE SEQUENCE [LARGE SCALE GENOMIC DNA]</scope>
    <source>
        <strain evidence="15">ChDC OS43</strain>
    </source>
</reference>
<dbReference type="InterPro" id="IPR000297">
    <property type="entry name" value="PPIase_PpiC"/>
</dbReference>
<gene>
    <name evidence="14" type="ORF">CBG49_05730</name>
</gene>
<dbReference type="KEGG" id="capn:CBG49_05730"/>
<evidence type="ECO:0000313" key="15">
    <source>
        <dbReference type="Proteomes" id="UP000197007"/>
    </source>
</evidence>
<comment type="subcellular location">
    <subcellularLocation>
        <location evidence="1">Cell inner membrane</location>
        <topology evidence="1">Single-pass type II membrane protein</topology>
        <orientation evidence="1">Periplasmic side</orientation>
    </subcellularLocation>
</comment>
<dbReference type="PANTHER" id="PTHR47529:SF1">
    <property type="entry name" value="PERIPLASMIC CHAPERONE PPID"/>
    <property type="match status" value="1"/>
</dbReference>
<dbReference type="InterPro" id="IPR027304">
    <property type="entry name" value="Trigger_fact/SurA_dom_sf"/>
</dbReference>
<protein>
    <recommendedName>
        <fullName evidence="9">Periplasmic chaperone PpiD</fullName>
    </recommendedName>
    <alternativeName>
        <fullName evidence="10">Periplasmic folding chaperone</fullName>
    </alternativeName>
</protein>
<evidence type="ECO:0000313" key="14">
    <source>
        <dbReference type="EMBL" id="ASF42608.1"/>
    </source>
</evidence>
<proteinExistence type="inferred from homology"/>
<accession>A0A1Z4BMY4</accession>
<evidence type="ECO:0000256" key="7">
    <source>
        <dbReference type="ARBA" id="ARBA00023186"/>
    </source>
</evidence>
<dbReference type="EMBL" id="CP022022">
    <property type="protein sequence ID" value="ASF42608.1"/>
    <property type="molecule type" value="Genomic_DNA"/>
</dbReference>
<evidence type="ECO:0000256" key="3">
    <source>
        <dbReference type="ARBA" id="ARBA00022519"/>
    </source>
</evidence>
<keyword evidence="4 12" id="KW-0812">Transmembrane</keyword>
<dbReference type="SUPFAM" id="SSF54534">
    <property type="entry name" value="FKBP-like"/>
    <property type="match status" value="1"/>
</dbReference>
<dbReference type="PROSITE" id="PS50198">
    <property type="entry name" value="PPIC_PPIASE_2"/>
    <property type="match status" value="1"/>
</dbReference>
<evidence type="ECO:0000256" key="8">
    <source>
        <dbReference type="ARBA" id="ARBA00038408"/>
    </source>
</evidence>
<evidence type="ECO:0000256" key="4">
    <source>
        <dbReference type="ARBA" id="ARBA00022692"/>
    </source>
</evidence>
<keyword evidence="6 12" id="KW-0472">Membrane</keyword>
<dbReference type="InterPro" id="IPR046357">
    <property type="entry name" value="PPIase_dom_sf"/>
</dbReference>
<feature type="transmembrane region" description="Helical" evidence="12">
    <location>
        <begin position="12"/>
        <end position="32"/>
    </location>
</feature>
<keyword evidence="11 14" id="KW-0413">Isomerase</keyword>
<keyword evidence="7" id="KW-0143">Chaperone</keyword>
<dbReference type="RefSeq" id="WP_088593738.1">
    <property type="nucleotide sequence ID" value="NZ_CP022022.1"/>
</dbReference>
<dbReference type="GO" id="GO:0003755">
    <property type="term" value="F:peptidyl-prolyl cis-trans isomerase activity"/>
    <property type="evidence" value="ECO:0007669"/>
    <property type="project" value="UniProtKB-KW"/>
</dbReference>
<sequence>MAVLEKIRSKTVFLIAIIGLALFAFIISDFIGKGRFSNHMPNEIGTVNGEDVSIDAFRAQVENATRQANGQVSSIEAAKYVWEQKVQEILLNQQIEKLGLSVEKDQILAILAKTPLAQNPQFVNELGVFDPHKFTSYLATLKSTNPEAYAQWKIQEDAIVEGAKQQMYFSLIRAGLGVTNTEAEMEYHQEKDLADINYVALQYSSIDDKNITVTDGEIQDYIKKHEKQFKQEAYRNIQYIVAAEKPSAKDMEAEKQSLLKLLQPEVVYNSKTNSNDTLPGFAKTKNIKEFVDRNSNVPYDSTFVNKDNIRSAYADTLYALPVGKVFGPYEEDGNIKLSRMVAKEPAGAVKASHILIAYQGSQAATPNTTRTKEEAKAKAEELLAKAKTAGTDFAELARENSEEPGAAYSGGDLGFFGKGAMVKPFEEFAFANPVGNIGLVETDFGFHVVKVTGKAEAVNIATISRAVEPSEATVSEIFSKVSNFEMKASQNPKEFASIAKKSNLSVLRADNLHKNDDQIIGLGSNRAIVQWLFNKDTKVGDIKRFNAGSNNIVAQLVKQGEEGLSSVQDAAPIIKPILIREKKAAILKEKAKGNSLQAIASANKTEVKSATGLVMKNPTIISDGFNGTIEGREPKVVGAAFGLKQGQISKPIDGENAVYVIQLTSATIAPAITDYRTQAETVENLRTERAAQSILKSLENSATIKENLSSFY</sequence>
<evidence type="ECO:0000256" key="1">
    <source>
        <dbReference type="ARBA" id="ARBA00004382"/>
    </source>
</evidence>
<dbReference type="GO" id="GO:0005886">
    <property type="term" value="C:plasma membrane"/>
    <property type="evidence" value="ECO:0007669"/>
    <property type="project" value="UniProtKB-SubCell"/>
</dbReference>
<organism evidence="14 15">
    <name type="scientific">Capnocytophaga endodontalis</name>
    <dbReference type="NCBI Taxonomy" id="2708117"/>
    <lineage>
        <taxon>Bacteria</taxon>
        <taxon>Pseudomonadati</taxon>
        <taxon>Bacteroidota</taxon>
        <taxon>Flavobacteriia</taxon>
        <taxon>Flavobacteriales</taxon>
        <taxon>Flavobacteriaceae</taxon>
        <taxon>Capnocytophaga</taxon>
    </lineage>
</organism>
<keyword evidence="3" id="KW-0997">Cell inner membrane</keyword>
<keyword evidence="11" id="KW-0697">Rotamase</keyword>
<keyword evidence="5 12" id="KW-1133">Transmembrane helix</keyword>
<feature type="domain" description="PpiC" evidence="13">
    <location>
        <begin position="346"/>
        <end position="453"/>
    </location>
</feature>
<evidence type="ECO:0000256" key="2">
    <source>
        <dbReference type="ARBA" id="ARBA00022475"/>
    </source>
</evidence>
<dbReference type="Pfam" id="PF13623">
    <property type="entry name" value="SurA_N_2"/>
    <property type="match status" value="1"/>
</dbReference>
<evidence type="ECO:0000256" key="9">
    <source>
        <dbReference type="ARBA" id="ARBA00040743"/>
    </source>
</evidence>
<dbReference type="SUPFAM" id="SSF109998">
    <property type="entry name" value="Triger factor/SurA peptide-binding domain-like"/>
    <property type="match status" value="1"/>
</dbReference>
<dbReference type="Proteomes" id="UP000197007">
    <property type="component" value="Chromosome"/>
</dbReference>
<evidence type="ECO:0000256" key="5">
    <source>
        <dbReference type="ARBA" id="ARBA00022989"/>
    </source>
</evidence>
<evidence type="ECO:0000256" key="11">
    <source>
        <dbReference type="PROSITE-ProRule" id="PRU00278"/>
    </source>
</evidence>
<dbReference type="InterPro" id="IPR052029">
    <property type="entry name" value="PpiD_chaperone"/>
</dbReference>